<comment type="similarity">
    <text evidence="2 10">Belongs to the ANKZF1/VMS1 family.</text>
</comment>
<dbReference type="InterPro" id="IPR013087">
    <property type="entry name" value="Znf_C2H2_type"/>
</dbReference>
<evidence type="ECO:0000256" key="6">
    <source>
        <dbReference type="ARBA" id="ARBA00022759"/>
    </source>
</evidence>
<evidence type="ECO:0000256" key="5">
    <source>
        <dbReference type="ARBA" id="ARBA00022737"/>
    </source>
</evidence>
<evidence type="ECO:0000256" key="1">
    <source>
        <dbReference type="ARBA" id="ARBA00004496"/>
    </source>
</evidence>
<feature type="region of interest" description="Disordered" evidence="11">
    <location>
        <begin position="393"/>
        <end position="415"/>
    </location>
</feature>
<feature type="compositionally biased region" description="Polar residues" evidence="11">
    <location>
        <begin position="401"/>
        <end position="412"/>
    </location>
</feature>
<keyword evidence="9" id="KW-0175">Coiled coil</keyword>
<gene>
    <name evidence="13" type="ORF">ZYGR_0AD02810</name>
</gene>
<reference evidence="13 14" key="1">
    <citation type="submission" date="2016-08" db="EMBL/GenBank/DDBJ databases">
        <title>Draft genome sequence of allopolyploid Zygosaccharomyces rouxii.</title>
        <authorList>
            <person name="Watanabe J."/>
            <person name="Uehara K."/>
            <person name="Mogi Y."/>
            <person name="Tsukioka Y."/>
        </authorList>
    </citation>
    <scope>NUCLEOTIDE SEQUENCE [LARGE SCALE GENOMIC DNA]</scope>
    <source>
        <strain evidence="13 14">NBRC 110957</strain>
    </source>
</reference>
<feature type="compositionally biased region" description="Basic and acidic residues" evidence="11">
    <location>
        <begin position="615"/>
        <end position="631"/>
    </location>
</feature>
<comment type="caution">
    <text evidence="13">The sequence shown here is derived from an EMBL/GenBank/DDBJ whole genome shotgun (WGS) entry which is preliminary data.</text>
</comment>
<comment type="subcellular location">
    <subcellularLocation>
        <location evidence="1">Cytoplasm</location>
    </subcellularLocation>
</comment>
<evidence type="ECO:0000256" key="3">
    <source>
        <dbReference type="ARBA" id="ARBA00022490"/>
    </source>
</evidence>
<feature type="region of interest" description="Disordered" evidence="11">
    <location>
        <begin position="578"/>
        <end position="638"/>
    </location>
</feature>
<comment type="domain">
    <text evidence="10">The VLRF1 domain mediates binding to the 60S ribosomal subunit.</text>
</comment>
<name>A0A1Q3A607_ZYGRO</name>
<dbReference type="EMBL" id="BDGX01000030">
    <property type="protein sequence ID" value="GAV51098.1"/>
    <property type="molecule type" value="Genomic_DNA"/>
</dbReference>
<dbReference type="InterPro" id="IPR041175">
    <property type="entry name" value="VLRF1/Vms1"/>
</dbReference>
<evidence type="ECO:0000256" key="2">
    <source>
        <dbReference type="ARBA" id="ARBA00009262"/>
    </source>
</evidence>
<evidence type="ECO:0000259" key="12">
    <source>
        <dbReference type="PROSITE" id="PS52044"/>
    </source>
</evidence>
<dbReference type="PANTHER" id="PTHR16036:SF2">
    <property type="entry name" value="TRNA ENDONUCLEASE ANKZF1"/>
    <property type="match status" value="1"/>
</dbReference>
<sequence length="638" mass="72978">MSGFKKNDLYIYELSPPVLNSLQLMVFDATLREVQKPLENEREASSVDVNQLLEKRKISNSLQCGLCSLEFKDQDTRRGHFKTSFHTFNVKRSLKGLNPVSQIEFEEIVQGGKIQSKTPPSESEPESESESSMDEKEDSDNDELEDNKEEILEETIARELEQLSLNGQQNAEESAVSHLATRSSQLYFKSQLLSESQVFGLYKSLFDSETIKKPFEQLKVWNETEDQASSISALFMMGGGHFAGAIVSHQRTSVQGNPKKQEQSLQEQAVNFIEHKTFHRYTTRRKQGGSQSAMDNAKGKANSAGSSLRRYNEAALRSDIHNLLKEWKPYLAKCKNIFLRARNPQDKRLFIEMISQGSTDQRLKSFPFTTGRPNVAELKRSWCELTHLKIAPKPEPLPINETPSGSTKASQKAQKEKLEPIKEISPEEKHTEQLLSLLNKGRAPLIVAYLRNNKIDVNFNLSPELQHFAAPTLLHYASQQGLKQMVTILLTNLKANPCLKNKVGKTPWDVSKNSQTRYSFQIARHILGENFANWEEAHVKEPLSREQVEKINKEEEQRANSEAEALIKKELDAARIRQREEEEERKLEKDDKRGTGRVLDSSTVNREQNLNSLTDEQRRRLMREQRARAAEARMNIRK</sequence>
<dbReference type="GO" id="GO:0036503">
    <property type="term" value="P:ERAD pathway"/>
    <property type="evidence" value="ECO:0007669"/>
    <property type="project" value="TreeGrafter"/>
</dbReference>
<feature type="compositionally biased region" description="Polar residues" evidence="11">
    <location>
        <begin position="600"/>
        <end position="614"/>
    </location>
</feature>
<dbReference type="GO" id="GO:0016787">
    <property type="term" value="F:hydrolase activity"/>
    <property type="evidence" value="ECO:0007669"/>
    <property type="project" value="UniProtKB-KW"/>
</dbReference>
<evidence type="ECO:0000313" key="13">
    <source>
        <dbReference type="EMBL" id="GAV51098.1"/>
    </source>
</evidence>
<feature type="region of interest" description="Disordered" evidence="11">
    <location>
        <begin position="281"/>
        <end position="306"/>
    </location>
</feature>
<dbReference type="PANTHER" id="PTHR16036">
    <property type="entry name" value="ANKYRIN REPEAT AND ZINC FINGER DOMAIN-CONTAINING PROTEIN 1"/>
    <property type="match status" value="1"/>
</dbReference>
<keyword evidence="3 10" id="KW-0963">Cytoplasm</keyword>
<evidence type="ECO:0000256" key="9">
    <source>
        <dbReference type="ARBA" id="ARBA00023054"/>
    </source>
</evidence>
<dbReference type="GO" id="GO:0005737">
    <property type="term" value="C:cytoplasm"/>
    <property type="evidence" value="ECO:0007669"/>
    <property type="project" value="UniProtKB-SubCell"/>
</dbReference>
<feature type="domain" description="VLRF1" evidence="12">
    <location>
        <begin position="228"/>
        <end position="388"/>
    </location>
</feature>
<evidence type="ECO:0000256" key="10">
    <source>
        <dbReference type="PROSITE-ProRule" id="PRU01389"/>
    </source>
</evidence>
<dbReference type="SUPFAM" id="SSF48403">
    <property type="entry name" value="Ankyrin repeat"/>
    <property type="match status" value="1"/>
</dbReference>
<dbReference type="PROSITE" id="PS00028">
    <property type="entry name" value="ZINC_FINGER_C2H2_1"/>
    <property type="match status" value="1"/>
</dbReference>
<dbReference type="Gene3D" id="1.25.40.20">
    <property type="entry name" value="Ankyrin repeat-containing domain"/>
    <property type="match status" value="1"/>
</dbReference>
<keyword evidence="5" id="KW-0677">Repeat</keyword>
<organism evidence="13 14">
    <name type="scientific">Zygosaccharomyces rouxii</name>
    <dbReference type="NCBI Taxonomy" id="4956"/>
    <lineage>
        <taxon>Eukaryota</taxon>
        <taxon>Fungi</taxon>
        <taxon>Dikarya</taxon>
        <taxon>Ascomycota</taxon>
        <taxon>Saccharomycotina</taxon>
        <taxon>Saccharomycetes</taxon>
        <taxon>Saccharomycetales</taxon>
        <taxon>Saccharomycetaceae</taxon>
        <taxon>Zygosaccharomyces</taxon>
    </lineage>
</organism>
<dbReference type="GO" id="GO:0004519">
    <property type="term" value="F:endonuclease activity"/>
    <property type="evidence" value="ECO:0007669"/>
    <property type="project" value="UniProtKB-KW"/>
</dbReference>
<feature type="compositionally biased region" description="Basic and acidic residues" evidence="11">
    <location>
        <begin position="578"/>
        <end position="594"/>
    </location>
</feature>
<keyword evidence="4 10" id="KW-0540">Nuclease</keyword>
<evidence type="ECO:0000256" key="11">
    <source>
        <dbReference type="SAM" id="MobiDB-lite"/>
    </source>
</evidence>
<evidence type="ECO:0000256" key="7">
    <source>
        <dbReference type="ARBA" id="ARBA00022801"/>
    </source>
</evidence>
<feature type="compositionally biased region" description="Acidic residues" evidence="11">
    <location>
        <begin position="123"/>
        <end position="146"/>
    </location>
</feature>
<dbReference type="AlphaFoldDB" id="A0A1Q3A607"/>
<dbReference type="InterPro" id="IPR047139">
    <property type="entry name" value="ANKZ1/VMS1"/>
</dbReference>
<dbReference type="Pfam" id="PF18826">
    <property type="entry name" value="bVLRF1"/>
    <property type="match status" value="1"/>
</dbReference>
<keyword evidence="6 10" id="KW-0255">Endonuclease</keyword>
<feature type="active site" evidence="10">
    <location>
        <position position="291"/>
    </location>
</feature>
<dbReference type="OrthoDB" id="429841at2759"/>
<evidence type="ECO:0000313" key="14">
    <source>
        <dbReference type="Proteomes" id="UP000187013"/>
    </source>
</evidence>
<dbReference type="eggNOG" id="KOG2505">
    <property type="taxonomic scope" value="Eukaryota"/>
</dbReference>
<keyword evidence="7 10" id="KW-0378">Hydrolase</keyword>
<keyword evidence="8" id="KW-0040">ANK repeat</keyword>
<dbReference type="InterPro" id="IPR036770">
    <property type="entry name" value="Ankyrin_rpt-contain_sf"/>
</dbReference>
<proteinExistence type="inferred from homology"/>
<evidence type="ECO:0000256" key="4">
    <source>
        <dbReference type="ARBA" id="ARBA00022722"/>
    </source>
</evidence>
<evidence type="ECO:0000256" key="8">
    <source>
        <dbReference type="ARBA" id="ARBA00023043"/>
    </source>
</evidence>
<dbReference type="Proteomes" id="UP000187013">
    <property type="component" value="Unassembled WGS sequence"/>
</dbReference>
<feature type="region of interest" description="Disordered" evidence="11">
    <location>
        <begin position="108"/>
        <end position="146"/>
    </location>
</feature>
<accession>A0A1Q3A607</accession>
<dbReference type="PROSITE" id="PS52044">
    <property type="entry name" value="VLRF1"/>
    <property type="match status" value="1"/>
</dbReference>
<protein>
    <recommendedName>
        <fullName evidence="12">VLRF1 domain-containing protein</fullName>
    </recommendedName>
</protein>